<proteinExistence type="predicted"/>
<evidence type="ECO:0000256" key="1">
    <source>
        <dbReference type="SAM" id="Phobius"/>
    </source>
</evidence>
<evidence type="ECO:0000313" key="2">
    <source>
        <dbReference type="EMBL" id="GFS84284.1"/>
    </source>
</evidence>
<reference evidence="2" key="1">
    <citation type="submission" date="2020-08" db="EMBL/GenBank/DDBJ databases">
        <title>Multicomponent nature underlies the extraordinary mechanical properties of spider dragline silk.</title>
        <authorList>
            <person name="Kono N."/>
            <person name="Nakamura H."/>
            <person name="Mori M."/>
            <person name="Yoshida Y."/>
            <person name="Ohtoshi R."/>
            <person name="Malay A.D."/>
            <person name="Moran D.A.P."/>
            <person name="Tomita M."/>
            <person name="Numata K."/>
            <person name="Arakawa K."/>
        </authorList>
    </citation>
    <scope>NUCLEOTIDE SEQUENCE</scope>
</reference>
<organism evidence="2 3">
    <name type="scientific">Nephila pilipes</name>
    <name type="common">Giant wood spider</name>
    <name type="synonym">Nephila maculata</name>
    <dbReference type="NCBI Taxonomy" id="299642"/>
    <lineage>
        <taxon>Eukaryota</taxon>
        <taxon>Metazoa</taxon>
        <taxon>Ecdysozoa</taxon>
        <taxon>Arthropoda</taxon>
        <taxon>Chelicerata</taxon>
        <taxon>Arachnida</taxon>
        <taxon>Araneae</taxon>
        <taxon>Araneomorphae</taxon>
        <taxon>Entelegynae</taxon>
        <taxon>Araneoidea</taxon>
        <taxon>Nephilidae</taxon>
        <taxon>Nephila</taxon>
    </lineage>
</organism>
<dbReference type="EMBL" id="BMAW01098341">
    <property type="protein sequence ID" value="GFS84284.1"/>
    <property type="molecule type" value="Genomic_DNA"/>
</dbReference>
<gene>
    <name evidence="2" type="ORF">NPIL_17941</name>
</gene>
<comment type="caution">
    <text evidence="2">The sequence shown here is derived from an EMBL/GenBank/DDBJ whole genome shotgun (WGS) entry which is preliminary data.</text>
</comment>
<evidence type="ECO:0000313" key="3">
    <source>
        <dbReference type="Proteomes" id="UP000887013"/>
    </source>
</evidence>
<name>A0A8X6MYU1_NEPPI</name>
<feature type="transmembrane region" description="Helical" evidence="1">
    <location>
        <begin position="35"/>
        <end position="56"/>
    </location>
</feature>
<keyword evidence="3" id="KW-1185">Reference proteome</keyword>
<dbReference type="Proteomes" id="UP000887013">
    <property type="component" value="Unassembled WGS sequence"/>
</dbReference>
<keyword evidence="1" id="KW-0472">Membrane</keyword>
<keyword evidence="1" id="KW-1133">Transmembrane helix</keyword>
<protein>
    <submittedName>
        <fullName evidence="2">Uncharacterized protein</fullName>
    </submittedName>
</protein>
<dbReference type="AlphaFoldDB" id="A0A8X6MYU1"/>
<sequence length="97" mass="11626">MDLRKTVCHKSTEFFEEVSENSRYIFSHAHTIHSVLFPSALMLILALHHFAIELLSCHTVRLRRWKEEQEKVRVREIREENIVWLELLTGVFPNRIN</sequence>
<keyword evidence="1" id="KW-0812">Transmembrane</keyword>
<accession>A0A8X6MYU1</accession>